<gene>
    <name evidence="6" type="ORF">Bpfe_024643</name>
</gene>
<dbReference type="Gene3D" id="3.30.70.141">
    <property type="entry name" value="Nucleoside diphosphate kinase-like domain"/>
    <property type="match status" value="2"/>
</dbReference>
<dbReference type="InterPro" id="IPR036850">
    <property type="entry name" value="NDK-like_dom_sf"/>
</dbReference>
<dbReference type="Pfam" id="PF00334">
    <property type="entry name" value="NDK"/>
    <property type="match status" value="1"/>
</dbReference>
<feature type="compositionally biased region" description="Basic and acidic residues" evidence="3">
    <location>
        <begin position="130"/>
        <end position="139"/>
    </location>
</feature>
<feature type="coiled-coil region" evidence="2">
    <location>
        <begin position="269"/>
        <end position="296"/>
    </location>
</feature>
<sequence>MDLDLSDGSNDVDEDQFSQFRFTSLENISTSVNILKPQIDKIFSEVQKNLPTIDFYSFDVSSDNDEPIFFHQNLKVSELNSLFDDDKDLDTSLSQGDNHQSSPRQEENQGTLLSQGDGPQISQVQVKHSSSADKNHKAEVSTSVALSSDLAEYDNDLAALLSQSTYPTDEEIDSWRSLAKSMEESELELEMCEEIDYQRSRTLGHFSFPPKASVSLNSGTNRNQDIDYKAESKVHPFNMDMDHEAEISFISEDGKKYKSALSKHVVKLKEHLEKKLQHTDARRRKLKEEVKKKDKEIVSKFTPQEPTMLSMRMLEELDLDTILNAAHEENIPVTSLRLVGTPAPSQMPKDENEVDNVKKRTNDPTEELTMIQKLAQLSMRQSGGDVTAVTSIDPHTGAAINSDKERSIDASEETASQPAGTHMRKDAAAIIHISDSGSQTSDIKLASSGTNTATRVDRAKIVYGRLENEKRDTEPPTIFIDLRGFEKHKEEEKQGLMKVQRVLGLSQDTQDTDSSSDEEMVERCNWRQTRQKLKEDLSTHGAAATLTNTEREKQKTDPFSKLEYKKPPRVINLQEHKVSKNWNQSKSLQSVQEKQETEKQEEGDNKLRMEKLEMEKEKQRLLEEARKLREQKQKEHERRMRMSQHISAARSLATTLGRQTAGENTAVLFDMEVSYEPPPTTLPSILSPEQETLLLTVHLSSNGEIIQHRNRSNRSVDTGEGLSATYTALLSWLLSLVPHDFTFLLPSLADITSKDDSQSFYVIGLQQMWFEEELKLHVVVTPSKNFNTGHRLMRSKKGKDENKGCSKFFKFMNNLLLTNTVATVCPWLDMLSPVAVQSDQPEEGEAPPYTYSPPLPKISTKPLSTFVQINPDSQAAKKIFNIPVGFCWQTVDNDETWCDMECHDDSINYETQNTMSLIYKKIFQDPLAMMSILNRASQEGLDLAGLRLLYPSAEQMKLQGSELASSDLDNLNQIGPVLAVALRGTFARTIWLDSVGPSDPELARRTDPNSLCALYGGDSKEKTLLFCPRNLSRVQSELSRWFGGHISKDTVTLDVGIPYLKREENKGKKGRKHNSVEKSVGPMSTQRPPASLTATCKGDIILILSPLVPISYTGVLMSAAQRRGFQMRGVKRICMSVKMAGSLGIVSARQSYFCPGACDDDLSDKRPQRAIAPSTVLILRKENASHNAPSLIEAFMMQLTLAGLLGCVQTRVDELLTSQHLFHTIAYSDTSLTVLGGNFSKCPDYDPNYQLPGSTINQKVDKALEQTAVVVLLGHDLLKRSGLEVAKFLNVLPYTRRTPVQPVLSDRTELLAMKWMPALSTYQAKELTPYEVGNIRWRQSLNVLTSEPALILVLRGVNIIQNLRTILEQQESQQISKKVQKEKNLHWLMSNNSCESEVFTHLFFYQHDLYPDPLARSLLPYLPQFKLYFNITGTNVSSEKRVFSLKPHQELNLVQENILEDMALGQQPITTVLLIKPGAVQKYSHRILKKVVQERFEIIGFRLLVLNESLAELFVARMFSKDNTEKLKSVEALTCGPSAVLALRHQNAVKRLIDLVGPEEPTTARCQNQFLWRGEFGRDIHHNGIYCSKLYVDAVRDIKLLFPDGLCCEDHFLLASEGISAPAQDSLIEVSSTLTREVVMTHNKPHVDGPPGRVTVEDVHSLLMQTICLVFNPYLMKMTSRSKDVLGIDLISHIMANGFQMVGARLVWMTQKQAECFLAIRGCGQLELIGHLCSGPCLIVAMDRDNAALAFDSILTQSSEGIRIMKEYGHHLIRASSIKQVGIVVLFISIYIYSIQNHRRPFRCRDRWFGNNWAPNNWVCVSNLQTPLPAPHAETLQI</sequence>
<keyword evidence="4" id="KW-0472">Membrane</keyword>
<comment type="caution">
    <text evidence="6">The sequence shown here is derived from an EMBL/GenBank/DDBJ whole genome shotgun (WGS) entry which is preliminary data.</text>
</comment>
<keyword evidence="4" id="KW-0812">Transmembrane</keyword>
<evidence type="ECO:0000256" key="3">
    <source>
        <dbReference type="SAM" id="MobiDB-lite"/>
    </source>
</evidence>
<feature type="compositionally biased region" description="Basic and acidic residues" evidence="3">
    <location>
        <begin position="593"/>
        <end position="608"/>
    </location>
</feature>
<dbReference type="PANTHER" id="PTHR46135">
    <property type="entry name" value="NME/NM23 FAMILY MEMBER 8"/>
    <property type="match status" value="1"/>
</dbReference>
<evidence type="ECO:0000256" key="4">
    <source>
        <dbReference type="SAM" id="Phobius"/>
    </source>
</evidence>
<keyword evidence="7" id="KW-1185">Reference proteome</keyword>
<protein>
    <recommendedName>
        <fullName evidence="5">Nucleoside diphosphate kinase-like domain-containing protein</fullName>
    </recommendedName>
</protein>
<organism evidence="6 7">
    <name type="scientific">Biomphalaria pfeifferi</name>
    <name type="common">Bloodfluke planorb</name>
    <name type="synonym">Freshwater snail</name>
    <dbReference type="NCBI Taxonomy" id="112525"/>
    <lineage>
        <taxon>Eukaryota</taxon>
        <taxon>Metazoa</taxon>
        <taxon>Spiralia</taxon>
        <taxon>Lophotrochozoa</taxon>
        <taxon>Mollusca</taxon>
        <taxon>Gastropoda</taxon>
        <taxon>Heterobranchia</taxon>
        <taxon>Euthyneura</taxon>
        <taxon>Panpulmonata</taxon>
        <taxon>Hygrophila</taxon>
        <taxon>Lymnaeoidea</taxon>
        <taxon>Planorbidae</taxon>
        <taxon>Biomphalaria</taxon>
    </lineage>
</organism>
<feature type="compositionally biased region" description="Basic and acidic residues" evidence="3">
    <location>
        <begin position="348"/>
        <end position="361"/>
    </location>
</feature>
<feature type="region of interest" description="Disordered" evidence="3">
    <location>
        <begin position="396"/>
        <end position="423"/>
    </location>
</feature>
<feature type="domain" description="Nucleoside diphosphate kinase-like" evidence="5">
    <location>
        <begin position="1470"/>
        <end position="1609"/>
    </location>
</feature>
<feature type="region of interest" description="Disordered" evidence="3">
    <location>
        <begin position="87"/>
        <end position="140"/>
    </location>
</feature>
<comment type="caution">
    <text evidence="1">Lacks conserved residue(s) required for the propagation of feature annotation.</text>
</comment>
<name>A0AAD8B0S6_BIOPF</name>
<feature type="region of interest" description="Disordered" evidence="3">
    <location>
        <begin position="576"/>
        <end position="608"/>
    </location>
</feature>
<evidence type="ECO:0000313" key="7">
    <source>
        <dbReference type="Proteomes" id="UP001233172"/>
    </source>
</evidence>
<dbReference type="PANTHER" id="PTHR46135:SF4">
    <property type="entry name" value="DYNEIN AXONEMAL ASSEMBLY FACTOR 8"/>
    <property type="match status" value="1"/>
</dbReference>
<feature type="region of interest" description="Disordered" evidence="3">
    <location>
        <begin position="339"/>
        <end position="361"/>
    </location>
</feature>
<comment type="similarity">
    <text evidence="1">Belongs to the NDK family.</text>
</comment>
<dbReference type="InterPro" id="IPR034907">
    <property type="entry name" value="NDK-like_dom"/>
</dbReference>
<feature type="compositionally biased region" description="Polar residues" evidence="3">
    <location>
        <begin position="91"/>
        <end position="114"/>
    </location>
</feature>
<feature type="transmembrane region" description="Helical" evidence="4">
    <location>
        <begin position="1772"/>
        <end position="1793"/>
    </location>
</feature>
<proteinExistence type="inferred from homology"/>
<feature type="compositionally biased region" description="Basic and acidic residues" evidence="3">
    <location>
        <begin position="549"/>
        <end position="560"/>
    </location>
</feature>
<evidence type="ECO:0000256" key="2">
    <source>
        <dbReference type="SAM" id="Coils"/>
    </source>
</evidence>
<dbReference type="Proteomes" id="UP001233172">
    <property type="component" value="Unassembled WGS sequence"/>
</dbReference>
<feature type="region of interest" description="Disordered" evidence="3">
    <location>
        <begin position="532"/>
        <end position="560"/>
    </location>
</feature>
<dbReference type="InterPro" id="IPR051766">
    <property type="entry name" value="TXND_domain-containing"/>
</dbReference>
<dbReference type="PROSITE" id="PS51374">
    <property type="entry name" value="NDPK_LIKE"/>
    <property type="match status" value="2"/>
</dbReference>
<keyword evidence="4" id="KW-1133">Transmembrane helix</keyword>
<dbReference type="SMART" id="SM00562">
    <property type="entry name" value="NDK"/>
    <property type="match status" value="1"/>
</dbReference>
<evidence type="ECO:0000313" key="6">
    <source>
        <dbReference type="EMBL" id="KAK0045974.1"/>
    </source>
</evidence>
<reference evidence="6" key="1">
    <citation type="journal article" date="2023" name="PLoS Negl. Trop. Dis.">
        <title>A genome sequence for Biomphalaria pfeifferi, the major vector snail for the human-infecting parasite Schistosoma mansoni.</title>
        <authorList>
            <person name="Bu L."/>
            <person name="Lu L."/>
            <person name="Laidemitt M.R."/>
            <person name="Zhang S.M."/>
            <person name="Mutuku M."/>
            <person name="Mkoji G."/>
            <person name="Steinauer M."/>
            <person name="Loker E.S."/>
        </authorList>
    </citation>
    <scope>NUCLEOTIDE SEQUENCE</scope>
    <source>
        <strain evidence="6">KasaAsao</strain>
    </source>
</reference>
<feature type="compositionally biased region" description="Polar residues" evidence="3">
    <location>
        <begin position="120"/>
        <end position="129"/>
    </location>
</feature>
<reference evidence="6" key="2">
    <citation type="submission" date="2023-04" db="EMBL/GenBank/DDBJ databases">
        <authorList>
            <person name="Bu L."/>
            <person name="Lu L."/>
            <person name="Laidemitt M.R."/>
            <person name="Zhang S.M."/>
            <person name="Mutuku M."/>
            <person name="Mkoji G."/>
            <person name="Steinauer M."/>
            <person name="Loker E.S."/>
        </authorList>
    </citation>
    <scope>NUCLEOTIDE SEQUENCE</scope>
    <source>
        <strain evidence="6">KasaAsao</strain>
        <tissue evidence="6">Whole Snail</tissue>
    </source>
</reference>
<accession>A0AAD8B0S6</accession>
<dbReference type="SUPFAM" id="SSF54919">
    <property type="entry name" value="Nucleoside diphosphate kinase, NDK"/>
    <property type="match status" value="3"/>
</dbReference>
<dbReference type="EMBL" id="JASAOG010000173">
    <property type="protein sequence ID" value="KAK0045974.1"/>
    <property type="molecule type" value="Genomic_DNA"/>
</dbReference>
<feature type="compositionally biased region" description="Polar residues" evidence="3">
    <location>
        <begin position="580"/>
        <end position="591"/>
    </location>
</feature>
<evidence type="ECO:0000259" key="5">
    <source>
        <dbReference type="SMART" id="SM00562"/>
    </source>
</evidence>
<evidence type="ECO:0000256" key="1">
    <source>
        <dbReference type="PROSITE-ProRule" id="PRU00706"/>
    </source>
</evidence>
<keyword evidence="2" id="KW-0175">Coiled coil</keyword>
<feature type="region of interest" description="Disordered" evidence="3">
    <location>
        <begin position="1064"/>
        <end position="1089"/>
    </location>
</feature>